<gene>
    <name evidence="3" type="primary">birA</name>
    <name evidence="3" type="ORF">AACT_2124</name>
</gene>
<protein>
    <submittedName>
        <fullName evidence="3">Biotin-[acetyl-CoA-carboxylase] ligase</fullName>
        <ecNumber evidence="3">6.3.4.15</ecNumber>
    </submittedName>
</protein>
<dbReference type="EC" id="6.3.4.15" evidence="3"/>
<dbReference type="SUPFAM" id="SSF55681">
    <property type="entry name" value="Class II aaRS and biotin synthetases"/>
    <property type="match status" value="1"/>
</dbReference>
<dbReference type="Gene3D" id="3.30.930.10">
    <property type="entry name" value="Bira Bifunctional Protein, Domain 2"/>
    <property type="match status" value="1"/>
</dbReference>
<dbReference type="EMBL" id="CP042652">
    <property type="protein sequence ID" value="QKE29253.1"/>
    <property type="molecule type" value="Genomic_DNA"/>
</dbReference>
<dbReference type="GO" id="GO:0004077">
    <property type="term" value="F:biotin--[biotin carboxyl-carrier protein] ligase activity"/>
    <property type="evidence" value="ECO:0007669"/>
    <property type="project" value="UniProtKB-EC"/>
</dbReference>
<evidence type="ECO:0000256" key="1">
    <source>
        <dbReference type="ARBA" id="ARBA00022598"/>
    </source>
</evidence>
<organism evidence="3 4">
    <name type="scientific">Arcobacter acticola</name>
    <dbReference type="NCBI Taxonomy" id="1849015"/>
    <lineage>
        <taxon>Bacteria</taxon>
        <taxon>Pseudomonadati</taxon>
        <taxon>Campylobacterota</taxon>
        <taxon>Epsilonproteobacteria</taxon>
        <taxon>Campylobacterales</taxon>
        <taxon>Arcobacteraceae</taxon>
        <taxon>Arcobacter</taxon>
    </lineage>
</organism>
<dbReference type="InterPro" id="IPR045864">
    <property type="entry name" value="aa-tRNA-synth_II/BPL/LPL"/>
</dbReference>
<proteinExistence type="predicted"/>
<dbReference type="PANTHER" id="PTHR12835:SF5">
    <property type="entry name" value="BIOTIN--PROTEIN LIGASE"/>
    <property type="match status" value="1"/>
</dbReference>
<keyword evidence="1 3" id="KW-0436">Ligase</keyword>
<keyword evidence="4" id="KW-1185">Reference proteome</keyword>
<dbReference type="InterPro" id="IPR004143">
    <property type="entry name" value="BPL_LPL_catalytic"/>
</dbReference>
<evidence type="ECO:0000313" key="4">
    <source>
        <dbReference type="Proteomes" id="UP000503483"/>
    </source>
</evidence>
<accession>A0A6M8ECN6</accession>
<dbReference type="KEGG" id="paco:AACT_2124"/>
<dbReference type="PANTHER" id="PTHR12835">
    <property type="entry name" value="BIOTIN PROTEIN LIGASE"/>
    <property type="match status" value="1"/>
</dbReference>
<dbReference type="Pfam" id="PF03099">
    <property type="entry name" value="BPL_LplA_LipB"/>
    <property type="match status" value="1"/>
</dbReference>
<dbReference type="NCBIfam" id="NF006294">
    <property type="entry name" value="PRK08477.1"/>
    <property type="match status" value="1"/>
</dbReference>
<dbReference type="Proteomes" id="UP000503483">
    <property type="component" value="Chromosome"/>
</dbReference>
<dbReference type="AlphaFoldDB" id="A0A6M8ECN6"/>
<dbReference type="NCBIfam" id="TIGR00121">
    <property type="entry name" value="birA_ligase"/>
    <property type="match status" value="1"/>
</dbReference>
<evidence type="ECO:0000313" key="3">
    <source>
        <dbReference type="EMBL" id="QKE29253.1"/>
    </source>
</evidence>
<dbReference type="InterPro" id="IPR004408">
    <property type="entry name" value="Biotin_CoA_COase_ligase"/>
</dbReference>
<dbReference type="GO" id="GO:0005737">
    <property type="term" value="C:cytoplasm"/>
    <property type="evidence" value="ECO:0007669"/>
    <property type="project" value="TreeGrafter"/>
</dbReference>
<evidence type="ECO:0000259" key="2">
    <source>
        <dbReference type="PROSITE" id="PS51733"/>
    </source>
</evidence>
<name>A0A6M8ECN6_9BACT</name>
<sequence>MYNQKMKIIRLEQVNSTHTYLKEYILKNGFEESLCIFTDYQTNGLGSRGNSWSGKKGNLFFSFVIKKEFLPSDLPLQSVSIYVSFILKKILKDLGSKIWLKWPNDFYIDNKKIGGTITTVSKDLIYCGIGLNLLAVDEAFGKLDIKIDVNNVLESYFKLLGEKILWKQIFSDFRIEFQHSKKFQTTIDDQKVSLENAILNEDGSIQVNNKKVFSLR</sequence>
<dbReference type="PROSITE" id="PS51733">
    <property type="entry name" value="BPL_LPL_CATALYTIC"/>
    <property type="match status" value="1"/>
</dbReference>
<feature type="domain" description="BPL/LPL catalytic" evidence="2">
    <location>
        <begin position="3"/>
        <end position="185"/>
    </location>
</feature>
<reference evidence="3 4" key="1">
    <citation type="submission" date="2019-08" db="EMBL/GenBank/DDBJ databases">
        <title>Complete genome sequence of Arcobacter acticola.</title>
        <authorList>
            <person name="Miller W."/>
        </authorList>
    </citation>
    <scope>NUCLEOTIDE SEQUENCE [LARGE SCALE GENOMIC DNA]</scope>
    <source>
        <strain evidence="3 4">KCTC 52212</strain>
    </source>
</reference>